<protein>
    <submittedName>
        <fullName evidence="2">Uncharacterized protein</fullName>
    </submittedName>
</protein>
<dbReference type="AlphaFoldDB" id="Q10FS1"/>
<gene>
    <name evidence="2" type="ordered locus">LOC_Os03g45528</name>
</gene>
<keyword evidence="1" id="KW-0472">Membrane</keyword>
<keyword evidence="1" id="KW-0812">Transmembrane</keyword>
<proteinExistence type="predicted"/>
<reference evidence="2" key="1">
    <citation type="journal article" date="2005" name="Genome Res.">
        <title>Sequence, annotation, and analysis of synteny between rice chromosome 3 and diverged grass species.</title>
        <authorList>
            <consortium name="Rice Chromosome 3 Sequencing Consortium"/>
            <person name="Buell C.R."/>
            <person name="Yuan Q."/>
            <person name="Ouyang S."/>
            <person name="Liu J."/>
            <person name="Zhu W."/>
            <person name="Wang A."/>
            <person name="Maiti R."/>
            <person name="Haas B."/>
            <person name="Wortman J."/>
            <person name="Pertea M."/>
            <person name="Jones K.M."/>
            <person name="Kim M."/>
            <person name="Overton L."/>
            <person name="Tsitrin T."/>
            <person name="Fadrosh D."/>
            <person name="Bera J."/>
            <person name="Weaver B."/>
            <person name="Jin S."/>
            <person name="Johri S."/>
            <person name="Reardon M."/>
            <person name="Webb K."/>
            <person name="Hill J."/>
            <person name="Moffat K."/>
            <person name="Tallon L."/>
            <person name="Van Aken S."/>
            <person name="Lewis M."/>
            <person name="Utterback T."/>
            <person name="Feldblyum T."/>
            <person name="Zismann V."/>
            <person name="Iobst S."/>
            <person name="Hsiao J."/>
            <person name="de Vazeille A.R."/>
            <person name="Salzberg S.L."/>
            <person name="White O."/>
            <person name="Fraser C."/>
            <person name="Yu Y."/>
            <person name="Kim H."/>
            <person name="Rambo T."/>
            <person name="Currie J."/>
            <person name="Collura K."/>
            <person name="Kernodle-Thompson S."/>
            <person name="Wei F."/>
            <person name="Kudrna K."/>
            <person name="Ammiraju J.S."/>
            <person name="Luo M."/>
            <person name="Goicoechea J.L."/>
            <person name="Wing R.A."/>
            <person name="Henry D."/>
            <person name="Oates R."/>
            <person name="Palmer M."/>
            <person name="Pries G."/>
            <person name="Saski C."/>
            <person name="Simmons J."/>
            <person name="Soderlund C."/>
            <person name="Nelson W."/>
            <person name="de la Bastide M."/>
            <person name="Spiegel L."/>
            <person name="Nascimento L."/>
            <person name="Huang E."/>
            <person name="Preston R."/>
            <person name="Zutavern T."/>
            <person name="Palmer L."/>
            <person name="O'Shaughnessy A."/>
            <person name="Dike S."/>
            <person name="McCombie W.R."/>
            <person name="Minx P."/>
            <person name="Cordum H."/>
            <person name="Wilson R."/>
            <person name="Jin W."/>
            <person name="Lee H.R."/>
            <person name="Jiang J."/>
            <person name="Jackson S."/>
        </authorList>
    </citation>
    <scope>NUCLEOTIDE SEQUENCE [LARGE SCALE GENOMIC DNA]</scope>
</reference>
<dbReference type="EMBL" id="DP000009">
    <property type="protein sequence ID" value="ABF97986.1"/>
    <property type="molecule type" value="Genomic_DNA"/>
</dbReference>
<accession>Q10FS1</accession>
<sequence length="93" mass="10192">MEDSPVAVAIPWFALAAATAVLAGAAWLIIRACKADESCCRLPPGSRGLPLLGESLEFFARSPSLELLPFLKQRLERLPKYYIKSHNQILGLI</sequence>
<evidence type="ECO:0000256" key="1">
    <source>
        <dbReference type="SAM" id="Phobius"/>
    </source>
</evidence>
<evidence type="ECO:0000313" key="2">
    <source>
        <dbReference type="EMBL" id="ABF97986.1"/>
    </source>
</evidence>
<organism evidence="2">
    <name type="scientific">Oryza sativa subsp. japonica</name>
    <name type="common">Rice</name>
    <dbReference type="NCBI Taxonomy" id="39947"/>
    <lineage>
        <taxon>Eukaryota</taxon>
        <taxon>Viridiplantae</taxon>
        <taxon>Streptophyta</taxon>
        <taxon>Embryophyta</taxon>
        <taxon>Tracheophyta</taxon>
        <taxon>Spermatophyta</taxon>
        <taxon>Magnoliopsida</taxon>
        <taxon>Liliopsida</taxon>
        <taxon>Poales</taxon>
        <taxon>Poaceae</taxon>
        <taxon>BOP clade</taxon>
        <taxon>Oryzoideae</taxon>
        <taxon>Oryzeae</taxon>
        <taxon>Oryzinae</taxon>
        <taxon>Oryza</taxon>
        <taxon>Oryza sativa</taxon>
    </lineage>
</organism>
<name>Q10FS1_ORYSJ</name>
<reference evidence="2" key="2">
    <citation type="submission" date="2006-06" db="EMBL/GenBank/DDBJ databases">
        <authorList>
            <person name="Buell R."/>
            <person name="Wing R.A."/>
            <person name="McCombie W.A."/>
            <person name="Ouyang S."/>
        </authorList>
    </citation>
    <scope>NUCLEOTIDE SEQUENCE</scope>
</reference>
<feature type="transmembrane region" description="Helical" evidence="1">
    <location>
        <begin position="6"/>
        <end position="30"/>
    </location>
</feature>
<keyword evidence="1" id="KW-1133">Transmembrane helix</keyword>